<dbReference type="SUPFAM" id="SSF63520">
    <property type="entry name" value="PTS-regulatory domain, PRD"/>
    <property type="match status" value="2"/>
</dbReference>
<dbReference type="InterPro" id="IPR013196">
    <property type="entry name" value="HTH_11"/>
</dbReference>
<accession>A0ABS4CHU7</accession>
<dbReference type="SUPFAM" id="SSF55804">
    <property type="entry name" value="Phoshotransferase/anion transport protein"/>
    <property type="match status" value="1"/>
</dbReference>
<dbReference type="PROSITE" id="PS51094">
    <property type="entry name" value="PTS_EIIA_TYPE_2"/>
    <property type="match status" value="1"/>
</dbReference>
<dbReference type="PANTHER" id="PTHR30185">
    <property type="entry name" value="CRYPTIC BETA-GLUCOSIDE BGL OPERON ANTITERMINATOR"/>
    <property type="match status" value="1"/>
</dbReference>
<dbReference type="InterPro" id="IPR036390">
    <property type="entry name" value="WH_DNA-bd_sf"/>
</dbReference>
<evidence type="ECO:0000259" key="5">
    <source>
        <dbReference type="PROSITE" id="PS51094"/>
    </source>
</evidence>
<reference evidence="8 9" key="1">
    <citation type="submission" date="2020-12" db="EMBL/GenBank/DDBJ databases">
        <title>Vagococcus allomyrinae sp. nov. and Enterococcus lavae sp. nov., isolated from the larvae of Allomyrina dichotoma.</title>
        <authorList>
            <person name="Lee S.D."/>
        </authorList>
    </citation>
    <scope>NUCLEOTIDE SEQUENCE [LARGE SCALE GENOMIC DNA]</scope>
    <source>
        <strain evidence="8 9">BWM-S5</strain>
    </source>
</reference>
<protein>
    <submittedName>
        <fullName evidence="8">BglG family transcription antiterminator</fullName>
    </submittedName>
</protein>
<dbReference type="Pfam" id="PF08279">
    <property type="entry name" value="HTH_11"/>
    <property type="match status" value="2"/>
</dbReference>
<evidence type="ECO:0000256" key="4">
    <source>
        <dbReference type="ARBA" id="ARBA00023163"/>
    </source>
</evidence>
<evidence type="ECO:0000256" key="3">
    <source>
        <dbReference type="ARBA" id="ARBA00023015"/>
    </source>
</evidence>
<dbReference type="PANTHER" id="PTHR30185:SF18">
    <property type="entry name" value="TRANSCRIPTIONAL REGULATOR MTLR"/>
    <property type="match status" value="1"/>
</dbReference>
<evidence type="ECO:0000313" key="9">
    <source>
        <dbReference type="Proteomes" id="UP000673375"/>
    </source>
</evidence>
<dbReference type="RefSeq" id="WP_209557015.1">
    <property type="nucleotide sequence ID" value="NZ_JAEDXU010000003.1"/>
</dbReference>
<dbReference type="InterPro" id="IPR013011">
    <property type="entry name" value="PTS_EIIB_2"/>
</dbReference>
<dbReference type="Gene3D" id="3.40.930.10">
    <property type="entry name" value="Mannitol-specific EII, Chain A"/>
    <property type="match status" value="1"/>
</dbReference>
<dbReference type="InterPro" id="IPR002178">
    <property type="entry name" value="PTS_EIIA_type-2_dom"/>
</dbReference>
<comment type="caution">
    <text evidence="8">The sequence shown here is derived from an EMBL/GenBank/DDBJ whole genome shotgun (WGS) entry which is preliminary data.</text>
</comment>
<keyword evidence="3" id="KW-0805">Transcription regulation</keyword>
<evidence type="ECO:0000313" key="8">
    <source>
        <dbReference type="EMBL" id="MBP1046199.1"/>
    </source>
</evidence>
<dbReference type="InterPro" id="IPR003501">
    <property type="entry name" value="PTS_EIIB_2/3"/>
</dbReference>
<dbReference type="InterPro" id="IPR050661">
    <property type="entry name" value="BglG_antiterminators"/>
</dbReference>
<dbReference type="InterPro" id="IPR016152">
    <property type="entry name" value="PTrfase/Anion_transptr"/>
</dbReference>
<dbReference type="Gene3D" id="1.10.10.10">
    <property type="entry name" value="Winged helix-like DNA-binding domain superfamily/Winged helix DNA-binding domain"/>
    <property type="match status" value="2"/>
</dbReference>
<proteinExistence type="predicted"/>
<evidence type="ECO:0000259" key="6">
    <source>
        <dbReference type="PROSITE" id="PS51099"/>
    </source>
</evidence>
<keyword evidence="4" id="KW-0804">Transcription</keyword>
<dbReference type="Gene3D" id="1.10.1790.10">
    <property type="entry name" value="PRD domain"/>
    <property type="match status" value="2"/>
</dbReference>
<dbReference type="CDD" id="cd05568">
    <property type="entry name" value="PTS_IIB_bgl_like"/>
    <property type="match status" value="1"/>
</dbReference>
<feature type="domain" description="PRD" evidence="7">
    <location>
        <begin position="284"/>
        <end position="391"/>
    </location>
</feature>
<dbReference type="Pfam" id="PF02302">
    <property type="entry name" value="PTS_IIB"/>
    <property type="match status" value="1"/>
</dbReference>
<feature type="domain" description="PTS EIIB type-2" evidence="6">
    <location>
        <begin position="397"/>
        <end position="486"/>
    </location>
</feature>
<dbReference type="PROSITE" id="PS51372">
    <property type="entry name" value="PRD_2"/>
    <property type="match status" value="1"/>
</dbReference>
<gene>
    <name evidence="8" type="ORF">I6N96_07875</name>
</gene>
<evidence type="ECO:0000256" key="1">
    <source>
        <dbReference type="ARBA" id="ARBA00022679"/>
    </source>
</evidence>
<dbReference type="InterPro" id="IPR036095">
    <property type="entry name" value="PTS_EIIB-like_sf"/>
</dbReference>
<dbReference type="Pfam" id="PF00874">
    <property type="entry name" value="PRD"/>
    <property type="match status" value="2"/>
</dbReference>
<feature type="domain" description="PTS EIIA type-2" evidence="5">
    <location>
        <begin position="496"/>
        <end position="635"/>
    </location>
</feature>
<keyword evidence="2" id="KW-0677">Repeat</keyword>
<evidence type="ECO:0000259" key="7">
    <source>
        <dbReference type="PROSITE" id="PS51372"/>
    </source>
</evidence>
<sequence length="639" mass="74015">MREVKIIQYLKEHPAYCSKQQLAERLGVSSRTISADIKTINETSRKFGFQILHQRGAGYRLDISSTPMFNTYFKQLFKEEQQVLLSPTERKTTILLLLLFANDYLTINQISETLDVSDSTIKKDLQQIKKELKANDLTLYAKPYYGYRIIGFEEKRRMMILQLLRNEMPQPQLTTEYAEFLTAFDEQSFRSFLIQLVQHYDIKMNDSVLDNIVLHVILLGFRIKQHNFIKEELQPFQEADSYAKLTKDITDYLNVHEGILLPENEQIYLSQQLYGKMLAVNEFAQYDELYGYIGQALSTIDEKYHTMFSQDRELKEALTLHVAPLLQRLYTGHQLENPIIEDVYTRYANVFTITYEFIQLISDTIEVSVSKDEMGYLAIYFAASLEKKSQEEIKRYKKIAVICATGGGASYFLKTKLEQIFVNAEVRTFSVIEAAGIDDTVDLIISTVPIELQESSIPVIYTQALLTEKEIKKIQKDLLLIQENQKLTADLDNQLLALFSEGNFQISSTDDYLSSLKDRAERLETIGEAEVGYTELVLQREQLVDTIYQNGVAGPHPMEAKAIREGIDVVILRPPTVFKEKQVKLIFLINISNGHLFLHKEISRLMIRMIDDQELDKHLDKIKNYQDFSQYLREMIEKG</sequence>
<dbReference type="Pfam" id="PF00359">
    <property type="entry name" value="PTS_EIIA_2"/>
    <property type="match status" value="1"/>
</dbReference>
<dbReference type="Proteomes" id="UP000673375">
    <property type="component" value="Unassembled WGS sequence"/>
</dbReference>
<organism evidence="8 9">
    <name type="scientific">Enterococcus larvae</name>
    <dbReference type="NCBI Taxonomy" id="2794352"/>
    <lineage>
        <taxon>Bacteria</taxon>
        <taxon>Bacillati</taxon>
        <taxon>Bacillota</taxon>
        <taxon>Bacilli</taxon>
        <taxon>Lactobacillales</taxon>
        <taxon>Enterococcaceae</taxon>
        <taxon>Enterococcus</taxon>
    </lineage>
</organism>
<dbReference type="InterPro" id="IPR011608">
    <property type="entry name" value="PRD"/>
</dbReference>
<dbReference type="SUPFAM" id="SSF52794">
    <property type="entry name" value="PTS system IIB component-like"/>
    <property type="match status" value="1"/>
</dbReference>
<keyword evidence="1" id="KW-0808">Transferase</keyword>
<name>A0ABS4CHU7_9ENTE</name>
<dbReference type="InterPro" id="IPR036634">
    <property type="entry name" value="PRD_sf"/>
</dbReference>
<dbReference type="InterPro" id="IPR036388">
    <property type="entry name" value="WH-like_DNA-bd_sf"/>
</dbReference>
<dbReference type="SUPFAM" id="SSF46785">
    <property type="entry name" value="Winged helix' DNA-binding domain"/>
    <property type="match status" value="2"/>
</dbReference>
<dbReference type="EMBL" id="JAEDXU010000003">
    <property type="protein sequence ID" value="MBP1046199.1"/>
    <property type="molecule type" value="Genomic_DNA"/>
</dbReference>
<keyword evidence="9" id="KW-1185">Reference proteome</keyword>
<dbReference type="Gene3D" id="3.40.50.2300">
    <property type="match status" value="1"/>
</dbReference>
<dbReference type="PROSITE" id="PS51099">
    <property type="entry name" value="PTS_EIIB_TYPE_2"/>
    <property type="match status" value="1"/>
</dbReference>
<evidence type="ECO:0000256" key="2">
    <source>
        <dbReference type="ARBA" id="ARBA00022737"/>
    </source>
</evidence>